<protein>
    <recommendedName>
        <fullName evidence="2">ISXO2-like transposase domain-containing protein</fullName>
    </recommendedName>
</protein>
<evidence type="ECO:0000256" key="1">
    <source>
        <dbReference type="SAM" id="MobiDB-lite"/>
    </source>
</evidence>
<keyword evidence="4" id="KW-1185">Reference proteome</keyword>
<name>A0ABS1DJW1_9PROT</name>
<accession>A0ABS1DJW1</accession>
<dbReference type="SMART" id="SM01126">
    <property type="entry name" value="DDE_Tnp_IS1595"/>
    <property type="match status" value="1"/>
</dbReference>
<gene>
    <name evidence="3" type="ORF">CKO28_18630</name>
</gene>
<dbReference type="Proteomes" id="UP001296873">
    <property type="component" value="Unassembled WGS sequence"/>
</dbReference>
<dbReference type="Pfam" id="PF12762">
    <property type="entry name" value="DDE_Tnp_IS1595"/>
    <property type="match status" value="1"/>
</dbReference>
<dbReference type="EMBL" id="NRRL01000073">
    <property type="protein sequence ID" value="MBK1670054.1"/>
    <property type="molecule type" value="Genomic_DNA"/>
</dbReference>
<evidence type="ECO:0000313" key="3">
    <source>
        <dbReference type="EMBL" id="MBK1670054.1"/>
    </source>
</evidence>
<organism evidence="3 4">
    <name type="scientific">Rhodovibrio sodomensis</name>
    <dbReference type="NCBI Taxonomy" id="1088"/>
    <lineage>
        <taxon>Bacteria</taxon>
        <taxon>Pseudomonadati</taxon>
        <taxon>Pseudomonadota</taxon>
        <taxon>Alphaproteobacteria</taxon>
        <taxon>Rhodospirillales</taxon>
        <taxon>Rhodovibrionaceae</taxon>
        <taxon>Rhodovibrio</taxon>
    </lineage>
</organism>
<evidence type="ECO:0000313" key="4">
    <source>
        <dbReference type="Proteomes" id="UP001296873"/>
    </source>
</evidence>
<feature type="region of interest" description="Disordered" evidence="1">
    <location>
        <begin position="133"/>
        <end position="157"/>
    </location>
</feature>
<proteinExistence type="predicted"/>
<comment type="caution">
    <text evidence="3">The sequence shown here is derived from an EMBL/GenBank/DDBJ whole genome shotgun (WGS) entry which is preliminary data.</text>
</comment>
<reference evidence="3 4" key="1">
    <citation type="journal article" date="2020" name="Microorganisms">
        <title>Osmotic Adaptation and Compatible Solute Biosynthesis of Phototrophic Bacteria as Revealed from Genome Analyses.</title>
        <authorList>
            <person name="Imhoff J.F."/>
            <person name="Rahn T."/>
            <person name="Kunzel S."/>
            <person name="Keller A."/>
            <person name="Neulinger S.C."/>
        </authorList>
    </citation>
    <scope>NUCLEOTIDE SEQUENCE [LARGE SCALE GENOMIC DNA]</scope>
    <source>
        <strain evidence="3 4">DSM 9895</strain>
    </source>
</reference>
<dbReference type="NCBIfam" id="NF033547">
    <property type="entry name" value="transpos_IS1595"/>
    <property type="match status" value="1"/>
</dbReference>
<dbReference type="InterPro" id="IPR024445">
    <property type="entry name" value="Tnp_ISXO2-like"/>
</dbReference>
<evidence type="ECO:0000259" key="2">
    <source>
        <dbReference type="SMART" id="SM01126"/>
    </source>
</evidence>
<sequence length="307" mass="33070">MCPKCGSVERASQVTSRTGTWGCCVGTCKAQFSATAGTPLHRTRAPLTEGFLAIWLMVPSGAGRTSSTSSKGISGMDTESRVPARKLAEWLDVDYRTAWYMSHRIRRLLSDPDWRKLSGIVEADGHAVGAPRQMYVGGHKKPEDDYPGAGSGGSKRGLSHGRAVVLVATERGGDVRVRRIAAHSSIEVGNAVRDLIEPSAHLVTNGLPAYRTVGPTTAEHVTVDHGRRRLSNGGGDHINTAEGPIFLFRRSVQGTWHWVSRKHLDAYTTECAWRHNRRGVSAATAFIQALGGLDAVPLGDRELVACG</sequence>
<feature type="domain" description="ISXO2-like transposase" evidence="2">
    <location>
        <begin position="116"/>
        <end position="276"/>
    </location>
</feature>